<dbReference type="EMBL" id="BLPG01000001">
    <property type="protein sequence ID" value="GFJ94522.1"/>
    <property type="molecule type" value="Genomic_DNA"/>
</dbReference>
<comment type="caution">
    <text evidence="4">The sequence shown here is derived from an EMBL/GenBank/DDBJ whole genome shotgun (WGS) entry which is preliminary data.</text>
</comment>
<evidence type="ECO:0000259" key="3">
    <source>
        <dbReference type="Pfam" id="PF24837"/>
    </source>
</evidence>
<protein>
    <recommendedName>
        <fullName evidence="3">AMIN-like domain-containing protein</fullName>
    </recommendedName>
</protein>
<evidence type="ECO:0000313" key="5">
    <source>
        <dbReference type="Proteomes" id="UP000482960"/>
    </source>
</evidence>
<dbReference type="Proteomes" id="UP000482960">
    <property type="component" value="Unassembled WGS sequence"/>
</dbReference>
<evidence type="ECO:0000256" key="1">
    <source>
        <dbReference type="SAM" id="MobiDB-lite"/>
    </source>
</evidence>
<dbReference type="InterPro" id="IPR056303">
    <property type="entry name" value="AMIN-like"/>
</dbReference>
<dbReference type="Gene3D" id="2.60.40.3500">
    <property type="match status" value="1"/>
</dbReference>
<evidence type="ECO:0000313" key="4">
    <source>
        <dbReference type="EMBL" id="GFJ94522.1"/>
    </source>
</evidence>
<keyword evidence="5" id="KW-1185">Reference proteome</keyword>
<proteinExistence type="predicted"/>
<reference evidence="4 5" key="1">
    <citation type="submission" date="2020-03" db="EMBL/GenBank/DDBJ databases">
        <title>Whole genome shotgun sequence of Phytohabitans rumicis NBRC 108638.</title>
        <authorList>
            <person name="Komaki H."/>
            <person name="Tamura T."/>
        </authorList>
    </citation>
    <scope>NUCLEOTIDE SEQUENCE [LARGE SCALE GENOMIC DNA]</scope>
    <source>
        <strain evidence="4 5">NBRC 108638</strain>
    </source>
</reference>
<evidence type="ECO:0000256" key="2">
    <source>
        <dbReference type="SAM" id="SignalP"/>
    </source>
</evidence>
<dbReference type="RefSeq" id="WP_173081668.1">
    <property type="nucleotide sequence ID" value="NZ_BAABJB010000028.1"/>
</dbReference>
<keyword evidence="2" id="KW-0732">Signal</keyword>
<accession>A0A6V8LBD8</accession>
<dbReference type="Pfam" id="PF24837">
    <property type="entry name" value="AMIN-like"/>
    <property type="match status" value="1"/>
</dbReference>
<reference evidence="4 5" key="2">
    <citation type="submission" date="2020-03" db="EMBL/GenBank/DDBJ databases">
        <authorList>
            <person name="Ichikawa N."/>
            <person name="Kimura A."/>
            <person name="Kitahashi Y."/>
            <person name="Uohara A."/>
        </authorList>
    </citation>
    <scope>NUCLEOTIDE SEQUENCE [LARGE SCALE GENOMIC DNA]</scope>
    <source>
        <strain evidence="4 5">NBRC 108638</strain>
    </source>
</reference>
<gene>
    <name evidence="4" type="ORF">Prum_081640</name>
</gene>
<dbReference type="AlphaFoldDB" id="A0A6V8LBD8"/>
<sequence length="291" mass="30965">MWIKYPLVLACLVAPVLGATTAAAGQADLPAPTQTRPITGAATAQPDAPSPPTLIGVRHGRHDRYDRVVFDFTGGTPGYRVEYGPLVGIGTGDPIPLAGPADLRIVFDGAAPPKYDLRRVLNPGYPTLRQVKFGGAFEGRILAGLGLADRVGFRVLRLTNPPRIAVDVAHQPAQPFGTATFWGGGGADTVNVAGVRSGRHPGYDRLVFDLRTAKHPLVSVAYQRLHPNRIHVGLTGLKPSGAVVSGPRPSNVSFTVYDNGTVSAFVDTNRRTGFRVMLLQHPTRLVVDVAH</sequence>
<name>A0A6V8LBD8_9ACTN</name>
<feature type="signal peptide" evidence="2">
    <location>
        <begin position="1"/>
        <end position="24"/>
    </location>
</feature>
<feature type="region of interest" description="Disordered" evidence="1">
    <location>
        <begin position="28"/>
        <end position="58"/>
    </location>
</feature>
<feature type="domain" description="AMIN-like" evidence="3">
    <location>
        <begin position="53"/>
        <end position="170"/>
    </location>
</feature>
<organism evidence="4 5">
    <name type="scientific">Phytohabitans rumicis</name>
    <dbReference type="NCBI Taxonomy" id="1076125"/>
    <lineage>
        <taxon>Bacteria</taxon>
        <taxon>Bacillati</taxon>
        <taxon>Actinomycetota</taxon>
        <taxon>Actinomycetes</taxon>
        <taxon>Micromonosporales</taxon>
        <taxon>Micromonosporaceae</taxon>
    </lineage>
</organism>
<feature type="chain" id="PRO_5028895897" description="AMIN-like domain-containing protein" evidence="2">
    <location>
        <begin position="25"/>
        <end position="291"/>
    </location>
</feature>